<keyword evidence="5" id="KW-1185">Reference proteome</keyword>
<sequence>MGVERSPRGEPGNDVAVALSGVTKRFPGVVANDGISLTFRRGEVHALLGENGAGKSTLISILSGMQQPDEGEIRIAGRAVRIASPRAALKLGIGTVYQHVLLIPSLTVLENLMLGGPWWRPLDRAATLKRFEELSGLLSARLDPDAPVGRLSLGQQQQLEIMRALWHGELVLILDEPTSMLTPQGVRELGVVIRRLRDHGVAVVFITHKLGEAYELADRITVLRLGKVVGELAPGQLRELDERQVVDAVIGFMFGRREAGEALEETLTGEAEALPRHAVDRSGAPALALQGAATRGERGECPLQEAELEVWPGEILGIAGIDGNGQKHLAEALAGQRPLSAGRMVLNGRDVTGMEVVQRRSVGVRYITDERLGEGTAAAHSVATNLVLKQIGRPPFWAGGLTRWPAIHRHAREQIQVHDVRTPSEQTPIAKLSGGNIQKVLLARELDPEARLVIFNKPTYGLDLQNTKLARDRIRAGAGTRGAALVVISNELDELLETCDRIAVMDGGTIVGVVENAPGAEAAIGRLMIGADAA</sequence>
<dbReference type="InterPro" id="IPR050107">
    <property type="entry name" value="ABC_carbohydrate_import_ATPase"/>
</dbReference>
<accession>A0A1Y6CIW7</accession>
<dbReference type="GO" id="GO:0016887">
    <property type="term" value="F:ATP hydrolysis activity"/>
    <property type="evidence" value="ECO:0007669"/>
    <property type="project" value="InterPro"/>
</dbReference>
<dbReference type="AlphaFoldDB" id="A0A1Y6CIW7"/>
<dbReference type="SUPFAM" id="SSF52540">
    <property type="entry name" value="P-loop containing nucleoside triphosphate hydrolases"/>
    <property type="match status" value="2"/>
</dbReference>
<keyword evidence="2 4" id="KW-0067">ATP-binding</keyword>
<protein>
    <submittedName>
        <fullName evidence="4">Nucleoside ABC transporter ATP-binding protein</fullName>
    </submittedName>
</protein>
<evidence type="ECO:0000256" key="2">
    <source>
        <dbReference type="ARBA" id="ARBA00022840"/>
    </source>
</evidence>
<dbReference type="InterPro" id="IPR003439">
    <property type="entry name" value="ABC_transporter-like_ATP-bd"/>
</dbReference>
<dbReference type="InterPro" id="IPR027417">
    <property type="entry name" value="P-loop_NTPase"/>
</dbReference>
<name>A0A1Y6CIW7_9PROT</name>
<dbReference type="PANTHER" id="PTHR43790:SF4">
    <property type="entry name" value="GUANOSINE IMPORT ATP-BINDING PROTEIN NUPO"/>
    <property type="match status" value="1"/>
</dbReference>
<organism evidence="4 5">
    <name type="scientific">Tistlia consotensis USBA 355</name>
    <dbReference type="NCBI Taxonomy" id="560819"/>
    <lineage>
        <taxon>Bacteria</taxon>
        <taxon>Pseudomonadati</taxon>
        <taxon>Pseudomonadota</taxon>
        <taxon>Alphaproteobacteria</taxon>
        <taxon>Rhodospirillales</taxon>
        <taxon>Rhodovibrionaceae</taxon>
        <taxon>Tistlia</taxon>
    </lineage>
</organism>
<feature type="domain" description="ABC transporter" evidence="3">
    <location>
        <begin position="287"/>
        <end position="532"/>
    </location>
</feature>
<dbReference type="Gene3D" id="3.40.50.300">
    <property type="entry name" value="P-loop containing nucleotide triphosphate hydrolases"/>
    <property type="match status" value="2"/>
</dbReference>
<dbReference type="PROSITE" id="PS50893">
    <property type="entry name" value="ABC_TRANSPORTER_2"/>
    <property type="match status" value="2"/>
</dbReference>
<evidence type="ECO:0000313" key="5">
    <source>
        <dbReference type="Proteomes" id="UP000192917"/>
    </source>
</evidence>
<dbReference type="SMART" id="SM00382">
    <property type="entry name" value="AAA"/>
    <property type="match status" value="2"/>
</dbReference>
<evidence type="ECO:0000256" key="1">
    <source>
        <dbReference type="ARBA" id="ARBA00022741"/>
    </source>
</evidence>
<dbReference type="CDD" id="cd03216">
    <property type="entry name" value="ABC_Carb_Monos_I"/>
    <property type="match status" value="1"/>
</dbReference>
<proteinExistence type="predicted"/>
<dbReference type="PANTHER" id="PTHR43790">
    <property type="entry name" value="CARBOHYDRATE TRANSPORT ATP-BINDING PROTEIN MG119-RELATED"/>
    <property type="match status" value="1"/>
</dbReference>
<dbReference type="STRING" id="560819.SAMN05428998_12173"/>
<dbReference type="Proteomes" id="UP000192917">
    <property type="component" value="Unassembled WGS sequence"/>
</dbReference>
<dbReference type="CDD" id="cd03215">
    <property type="entry name" value="ABC_Carb_Monos_II"/>
    <property type="match status" value="1"/>
</dbReference>
<reference evidence="4 5" key="1">
    <citation type="submission" date="2017-04" db="EMBL/GenBank/DDBJ databases">
        <authorList>
            <person name="Afonso C.L."/>
            <person name="Miller P.J."/>
            <person name="Scott M.A."/>
            <person name="Spackman E."/>
            <person name="Goraichik I."/>
            <person name="Dimitrov K.M."/>
            <person name="Suarez D.L."/>
            <person name="Swayne D.E."/>
        </authorList>
    </citation>
    <scope>NUCLEOTIDE SEQUENCE [LARGE SCALE GENOMIC DNA]</scope>
    <source>
        <strain evidence="4 5">USBA 355</strain>
    </source>
</reference>
<feature type="domain" description="ABC transporter" evidence="3">
    <location>
        <begin position="17"/>
        <end position="250"/>
    </location>
</feature>
<dbReference type="GO" id="GO:0005524">
    <property type="term" value="F:ATP binding"/>
    <property type="evidence" value="ECO:0007669"/>
    <property type="project" value="UniProtKB-KW"/>
</dbReference>
<dbReference type="PROSITE" id="PS00211">
    <property type="entry name" value="ABC_TRANSPORTER_1"/>
    <property type="match status" value="1"/>
</dbReference>
<dbReference type="EMBL" id="FWZX01000021">
    <property type="protein sequence ID" value="SMF57168.1"/>
    <property type="molecule type" value="Genomic_DNA"/>
</dbReference>
<dbReference type="InterPro" id="IPR017871">
    <property type="entry name" value="ABC_transporter-like_CS"/>
</dbReference>
<keyword evidence="1" id="KW-0547">Nucleotide-binding</keyword>
<evidence type="ECO:0000259" key="3">
    <source>
        <dbReference type="PROSITE" id="PS50893"/>
    </source>
</evidence>
<gene>
    <name evidence="4" type="ORF">SAMN05428998_12173</name>
</gene>
<dbReference type="InterPro" id="IPR003593">
    <property type="entry name" value="AAA+_ATPase"/>
</dbReference>
<dbReference type="Pfam" id="PF00005">
    <property type="entry name" value="ABC_tran"/>
    <property type="match status" value="2"/>
</dbReference>
<evidence type="ECO:0000313" key="4">
    <source>
        <dbReference type="EMBL" id="SMF57168.1"/>
    </source>
</evidence>